<evidence type="ECO:0000259" key="3">
    <source>
        <dbReference type="Pfam" id="PF23276"/>
    </source>
</evidence>
<dbReference type="InterPro" id="IPR057027">
    <property type="entry name" value="TPR_mt"/>
</dbReference>
<dbReference type="InterPro" id="IPR011990">
    <property type="entry name" value="TPR-like_helical_dom_sf"/>
</dbReference>
<dbReference type="PANTHER" id="PTHR47939:SF5">
    <property type="entry name" value="PENTACOTRIPEPTIDE-REPEAT REGION OF PRORP DOMAIN-CONTAINING PROTEIN"/>
    <property type="match status" value="1"/>
</dbReference>
<name>A0ABQ8F9B9_9FUNG</name>
<keyword evidence="1" id="KW-0677">Repeat</keyword>
<organism evidence="4 5">
    <name type="scientific">Batrachochytrium salamandrivorans</name>
    <dbReference type="NCBI Taxonomy" id="1357716"/>
    <lineage>
        <taxon>Eukaryota</taxon>
        <taxon>Fungi</taxon>
        <taxon>Fungi incertae sedis</taxon>
        <taxon>Chytridiomycota</taxon>
        <taxon>Chytridiomycota incertae sedis</taxon>
        <taxon>Chytridiomycetes</taxon>
        <taxon>Rhizophydiales</taxon>
        <taxon>Rhizophydiales incertae sedis</taxon>
        <taxon>Batrachochytrium</taxon>
    </lineage>
</organism>
<dbReference type="Pfam" id="PF01535">
    <property type="entry name" value="PPR"/>
    <property type="match status" value="2"/>
</dbReference>
<dbReference type="Pfam" id="PF23276">
    <property type="entry name" value="TPR_24"/>
    <property type="match status" value="1"/>
</dbReference>
<feature type="domain" description="Pentatricopeptide repeat-containing protein-mitochondrial" evidence="3">
    <location>
        <begin position="299"/>
        <end position="391"/>
    </location>
</feature>
<dbReference type="PROSITE" id="PS51375">
    <property type="entry name" value="PPR"/>
    <property type="match status" value="1"/>
</dbReference>
<dbReference type="InterPro" id="IPR002885">
    <property type="entry name" value="PPR_rpt"/>
</dbReference>
<evidence type="ECO:0000256" key="2">
    <source>
        <dbReference type="PROSITE-ProRule" id="PRU00708"/>
    </source>
</evidence>
<dbReference type="PANTHER" id="PTHR47939">
    <property type="entry name" value="MEMBRANE-ASSOCIATED SALT-INDUCIBLE PROTEIN-LIKE"/>
    <property type="match status" value="1"/>
</dbReference>
<keyword evidence="5" id="KW-1185">Reference proteome</keyword>
<proteinExistence type="predicted"/>
<comment type="caution">
    <text evidence="4">The sequence shown here is derived from an EMBL/GenBank/DDBJ whole genome shotgun (WGS) entry which is preliminary data.</text>
</comment>
<accession>A0ABQ8F9B9</accession>
<feature type="repeat" description="PPR" evidence="2">
    <location>
        <begin position="227"/>
        <end position="261"/>
    </location>
</feature>
<evidence type="ECO:0000313" key="5">
    <source>
        <dbReference type="Proteomes" id="UP001648503"/>
    </source>
</evidence>
<sequence>MVWHRVVTRANVAVTQTAQRLACIHVDQTIPWLMAAGKIELGCMHCRSVARKSPTQGLAYIPNTHARHYSQTSSKDLGNNPTGPIKSMNASVNTITPSSSLDPLFEGLTSQPFIDPILGPLVMPTAKASKSKAAIEREMDPSYASRTRLLSHLLKADRIVKAYELFREIETHGRDSLAKLSSSNFTWLISAVLTSRANILDDKPVQFRRDYAEKIFDIMRSVGVNPDAQAYGLMIRCYAYKGNLAKVDELCEQMLIRGFNVKTSSIFNDRSRSCLLSLQRSRGIHFFEEARKLDHSVRPYNELIKTYLIKDDEPEMLATLQLLRNAGFRPQSSIVAAICEYYLSKGNQAAIQKHLYEFKVEGGTIDTPLWNIQLRVANDTDDYAMALGILSEMRLSQIFFNHSTFMEELVALACSKNRRVFWRVYSQTIKSSRVTPRVLKYLAQMEGSLKVPTTLRNIQTSISLSGLKQFDTFSTLISGYVAIGDVQSVTVILDSMGAMGRAIPENHYALLLETYYSAGDFDGALRYVERHVDISLDQLGIFLEFAMIHNFTKVGSVATIIQDRFPDANVKMMTIRAREKADALTPREYTVTDE</sequence>
<dbReference type="Proteomes" id="UP001648503">
    <property type="component" value="Unassembled WGS sequence"/>
</dbReference>
<reference evidence="4 5" key="1">
    <citation type="submission" date="2021-02" db="EMBL/GenBank/DDBJ databases">
        <title>Variation within the Batrachochytrium salamandrivorans European outbreak.</title>
        <authorList>
            <person name="Kelly M."/>
            <person name="Pasmans F."/>
            <person name="Shea T.P."/>
            <person name="Munoz J.F."/>
            <person name="Carranza S."/>
            <person name="Cuomo C.A."/>
            <person name="Martel A."/>
        </authorList>
    </citation>
    <scope>NUCLEOTIDE SEQUENCE [LARGE SCALE GENOMIC DNA]</scope>
    <source>
        <strain evidence="4 5">AMFP18/2</strain>
    </source>
</reference>
<protein>
    <recommendedName>
        <fullName evidence="3">Pentatricopeptide repeat-containing protein-mitochondrial domain-containing protein</fullName>
    </recommendedName>
</protein>
<gene>
    <name evidence="4" type="ORF">BASA50_006651</name>
</gene>
<dbReference type="Gene3D" id="1.25.40.10">
    <property type="entry name" value="Tetratricopeptide repeat domain"/>
    <property type="match status" value="2"/>
</dbReference>
<evidence type="ECO:0000313" key="4">
    <source>
        <dbReference type="EMBL" id="KAH6594404.1"/>
    </source>
</evidence>
<dbReference type="EMBL" id="JAFCIX010000335">
    <property type="protein sequence ID" value="KAH6594404.1"/>
    <property type="molecule type" value="Genomic_DNA"/>
</dbReference>
<evidence type="ECO:0000256" key="1">
    <source>
        <dbReference type="ARBA" id="ARBA00022737"/>
    </source>
</evidence>
<dbReference type="InterPro" id="IPR050667">
    <property type="entry name" value="PPR-containing_protein"/>
</dbReference>